<dbReference type="Proteomes" id="UP000701801">
    <property type="component" value="Unassembled WGS sequence"/>
</dbReference>
<sequence length="138" mass="16222">MNTTRASEHKRWIELSKRIDRSGKEMAPCARCERSGRKCVALATTSEPNKCSECTRQKKSCDVKSRNRMPSLSDWSSIDQQRRKLQDEEELAWQSQQEAIAKVLRLRRLQRQLDEREQQLIRSGLNSMAELEEKEEKE</sequence>
<evidence type="ECO:0000313" key="2">
    <source>
        <dbReference type="Proteomes" id="UP000701801"/>
    </source>
</evidence>
<proteinExistence type="predicted"/>
<keyword evidence="2" id="KW-1185">Reference proteome</keyword>
<name>A0A9N9M4N4_9HELO</name>
<evidence type="ECO:0008006" key="3">
    <source>
        <dbReference type="Google" id="ProtNLM"/>
    </source>
</evidence>
<organism evidence="1 2">
    <name type="scientific">Hymenoscyphus albidus</name>
    <dbReference type="NCBI Taxonomy" id="595503"/>
    <lineage>
        <taxon>Eukaryota</taxon>
        <taxon>Fungi</taxon>
        <taxon>Dikarya</taxon>
        <taxon>Ascomycota</taxon>
        <taxon>Pezizomycotina</taxon>
        <taxon>Leotiomycetes</taxon>
        <taxon>Helotiales</taxon>
        <taxon>Helotiaceae</taxon>
        <taxon>Hymenoscyphus</taxon>
    </lineage>
</organism>
<dbReference type="OrthoDB" id="3563750at2759"/>
<comment type="caution">
    <text evidence="1">The sequence shown here is derived from an EMBL/GenBank/DDBJ whole genome shotgun (WGS) entry which is preliminary data.</text>
</comment>
<accession>A0A9N9M4N4</accession>
<protein>
    <recommendedName>
        <fullName evidence="3">Zn(2)-C6 fungal-type domain-containing protein</fullName>
    </recommendedName>
</protein>
<reference evidence="1" key="1">
    <citation type="submission" date="2021-07" db="EMBL/GenBank/DDBJ databases">
        <authorList>
            <person name="Durling M."/>
        </authorList>
    </citation>
    <scope>NUCLEOTIDE SEQUENCE</scope>
</reference>
<dbReference type="EMBL" id="CAJVRM010000704">
    <property type="protein sequence ID" value="CAG8983016.1"/>
    <property type="molecule type" value="Genomic_DNA"/>
</dbReference>
<gene>
    <name evidence="1" type="ORF">HYALB_00014084</name>
</gene>
<feature type="non-terminal residue" evidence="1">
    <location>
        <position position="138"/>
    </location>
</feature>
<evidence type="ECO:0000313" key="1">
    <source>
        <dbReference type="EMBL" id="CAG8983016.1"/>
    </source>
</evidence>
<dbReference type="AlphaFoldDB" id="A0A9N9M4N4"/>